<evidence type="ECO:0000256" key="6">
    <source>
        <dbReference type="ARBA" id="ARBA00034528"/>
    </source>
</evidence>
<evidence type="ECO:0000256" key="4">
    <source>
        <dbReference type="ARBA" id="ARBA00022857"/>
    </source>
</evidence>
<name>A0A9X0UKE4_9PROT</name>
<dbReference type="PIRSF" id="PIRSF000332">
    <property type="entry name" value="FMO"/>
    <property type="match status" value="1"/>
</dbReference>
<dbReference type="InterPro" id="IPR036188">
    <property type="entry name" value="FAD/NAD-bd_sf"/>
</dbReference>
<dbReference type="Proteomes" id="UP000600101">
    <property type="component" value="Unassembled WGS sequence"/>
</dbReference>
<organism evidence="8 9">
    <name type="scientific">Siccirubricoccus deserti</name>
    <dbReference type="NCBI Taxonomy" id="2013562"/>
    <lineage>
        <taxon>Bacteria</taxon>
        <taxon>Pseudomonadati</taxon>
        <taxon>Pseudomonadota</taxon>
        <taxon>Alphaproteobacteria</taxon>
        <taxon>Acetobacterales</taxon>
        <taxon>Roseomonadaceae</taxon>
        <taxon>Siccirubricoccus</taxon>
    </lineage>
</organism>
<evidence type="ECO:0000256" key="5">
    <source>
        <dbReference type="ARBA" id="ARBA00023002"/>
    </source>
</evidence>
<gene>
    <name evidence="8" type="ORF">H7965_28030</name>
</gene>
<accession>A0A9X0UKE4</accession>
<evidence type="ECO:0000313" key="9">
    <source>
        <dbReference type="Proteomes" id="UP000600101"/>
    </source>
</evidence>
<dbReference type="InterPro" id="IPR020946">
    <property type="entry name" value="Flavin_mOase-like"/>
</dbReference>
<dbReference type="InterPro" id="IPR050346">
    <property type="entry name" value="FMO-like"/>
</dbReference>
<keyword evidence="2" id="KW-0285">Flavoprotein</keyword>
<comment type="similarity">
    <text evidence="1">Belongs to the FMO family.</text>
</comment>
<dbReference type="AlphaFoldDB" id="A0A9X0UKE4"/>
<evidence type="ECO:0000256" key="3">
    <source>
        <dbReference type="ARBA" id="ARBA00022827"/>
    </source>
</evidence>
<dbReference type="Gene3D" id="3.50.50.60">
    <property type="entry name" value="FAD/NAD(P)-binding domain"/>
    <property type="match status" value="1"/>
</dbReference>
<dbReference type="Pfam" id="PF00743">
    <property type="entry name" value="FMO-like"/>
    <property type="match status" value="1"/>
</dbReference>
<reference evidence="8" key="1">
    <citation type="submission" date="2020-08" db="EMBL/GenBank/DDBJ databases">
        <authorList>
            <person name="Hu Y."/>
            <person name="Nguyen S.V."/>
            <person name="Li F."/>
            <person name="Fanning S."/>
        </authorList>
    </citation>
    <scope>NUCLEOTIDE SEQUENCE</scope>
    <source>
        <strain evidence="8">SYSU D8009</strain>
    </source>
</reference>
<dbReference type="InterPro" id="IPR000960">
    <property type="entry name" value="Flavin_mOase"/>
</dbReference>
<sequence>MSPREVAVIGAGPAGLAAGAWLARQGFEPVLFEAADSLGGQWNAASPMSGVWPGMRTNTSRVLTAFADLDHAPGTPVFPAQEEVLGYLHRYAAQAGLLPRLRLGTRVEHLARAPGGQGWLLRSRGGGQERVEVFARAVVATGRYNAPLLPDVAGLGSFAGEAGVLHSFGYAGPAGYRDRSVVVAGCSISALEIASELALAGARRVTVTLRRQRYVLQKLTAGVPTDHVAFTRFSALAGAVMPPAAVAQGLRNLVVSSTGSPEQVGAPAPDADIFAAGLTQSQHYLGLVAEGRIRVRPWIAGVAGREVTFADGSSEAADAIILGTGYRLSLSFLAPEVAQALGLDDQHIDLHDHTFHPELAGLAFLGLFDQVGPFFPVLELQARWLAYAWSGAVAAPDVAAMQAGLAACRVRRGGPQAVPMHAMALLFARNAGVEPDPDRWPDLRRALLFGPLSPASFRLVGPDRCADAAARMMTDAALFGCLVSPSMTDEEAARWEAVRAGLRANAA</sequence>
<protein>
    <recommendedName>
        <fullName evidence="7">Trimethylamine monooxygenase</fullName>
        <ecNumber evidence="6">1.14.13.148</ecNumber>
    </recommendedName>
</protein>
<keyword evidence="5" id="KW-0560">Oxidoreductase</keyword>
<dbReference type="EC" id="1.14.13.148" evidence="6"/>
<proteinExistence type="inferred from homology"/>
<dbReference type="SUPFAM" id="SSF51905">
    <property type="entry name" value="FAD/NAD(P)-binding domain"/>
    <property type="match status" value="2"/>
</dbReference>
<evidence type="ECO:0000256" key="1">
    <source>
        <dbReference type="ARBA" id="ARBA00009183"/>
    </source>
</evidence>
<evidence type="ECO:0000256" key="2">
    <source>
        <dbReference type="ARBA" id="ARBA00022630"/>
    </source>
</evidence>
<comment type="caution">
    <text evidence="8">The sequence shown here is derived from an EMBL/GenBank/DDBJ whole genome shotgun (WGS) entry which is preliminary data.</text>
</comment>
<dbReference type="EMBL" id="JACOMF010000117">
    <property type="protein sequence ID" value="MBC4019090.1"/>
    <property type="molecule type" value="Genomic_DNA"/>
</dbReference>
<dbReference type="GO" id="GO:0034899">
    <property type="term" value="F:trimethylamine monooxygenase activity"/>
    <property type="evidence" value="ECO:0007669"/>
    <property type="project" value="UniProtKB-EC"/>
</dbReference>
<evidence type="ECO:0000313" key="8">
    <source>
        <dbReference type="EMBL" id="MBC4019090.1"/>
    </source>
</evidence>
<dbReference type="PRINTS" id="PR00370">
    <property type="entry name" value="FMOXYGENASE"/>
</dbReference>
<keyword evidence="3" id="KW-0274">FAD</keyword>
<keyword evidence="9" id="KW-1185">Reference proteome</keyword>
<dbReference type="GO" id="GO:0050661">
    <property type="term" value="F:NADP binding"/>
    <property type="evidence" value="ECO:0007669"/>
    <property type="project" value="InterPro"/>
</dbReference>
<dbReference type="GO" id="GO:0004499">
    <property type="term" value="F:N,N-dimethylaniline monooxygenase activity"/>
    <property type="evidence" value="ECO:0007669"/>
    <property type="project" value="InterPro"/>
</dbReference>
<dbReference type="PANTHER" id="PTHR23023">
    <property type="entry name" value="DIMETHYLANILINE MONOOXYGENASE"/>
    <property type="match status" value="1"/>
</dbReference>
<dbReference type="GO" id="GO:0050660">
    <property type="term" value="F:flavin adenine dinucleotide binding"/>
    <property type="evidence" value="ECO:0007669"/>
    <property type="project" value="InterPro"/>
</dbReference>
<keyword evidence="4" id="KW-0521">NADP</keyword>
<evidence type="ECO:0000256" key="7">
    <source>
        <dbReference type="ARBA" id="ARBA00035159"/>
    </source>
</evidence>